<dbReference type="EMBL" id="CP014476">
    <property type="protein sequence ID" value="AMK77823.1"/>
    <property type="molecule type" value="Genomic_DNA"/>
</dbReference>
<evidence type="ECO:0000256" key="1">
    <source>
        <dbReference type="SAM" id="Phobius"/>
    </source>
</evidence>
<keyword evidence="1" id="KW-0472">Membrane</keyword>
<gene>
    <name evidence="2" type="ORF">JT25_015280</name>
</gene>
<organism evidence="2 3">
    <name type="scientific">Methylomonas denitrificans</name>
    <dbReference type="NCBI Taxonomy" id="1538553"/>
    <lineage>
        <taxon>Bacteria</taxon>
        <taxon>Pseudomonadati</taxon>
        <taxon>Pseudomonadota</taxon>
        <taxon>Gammaproteobacteria</taxon>
        <taxon>Methylococcales</taxon>
        <taxon>Methylococcaceae</taxon>
        <taxon>Methylomonas</taxon>
    </lineage>
</organism>
<sequence>MNRQRSDYASFTFFVYILNGSLFVFFCPSKLIFIGSLGSITDNSPLSKDLVVFSRPIELGPRHAICSDGGFQSE</sequence>
<evidence type="ECO:0000313" key="2">
    <source>
        <dbReference type="EMBL" id="AMK77823.1"/>
    </source>
</evidence>
<evidence type="ECO:0000313" key="3">
    <source>
        <dbReference type="Proteomes" id="UP000030512"/>
    </source>
</evidence>
<dbReference type="AlphaFoldDB" id="A0A126T6W2"/>
<dbReference type="Proteomes" id="UP000030512">
    <property type="component" value="Chromosome"/>
</dbReference>
<keyword evidence="1" id="KW-1133">Transmembrane helix</keyword>
<proteinExistence type="predicted"/>
<keyword evidence="1" id="KW-0812">Transmembrane</keyword>
<protein>
    <submittedName>
        <fullName evidence="2">Uncharacterized protein</fullName>
    </submittedName>
</protein>
<reference evidence="2 3" key="1">
    <citation type="journal article" date="2015" name="Environ. Microbiol.">
        <title>Methane oxidation coupled to nitrate reduction under hypoxia by the Gammaproteobacterium Methylomonas denitrificans, sp. nov. type strain FJG1.</title>
        <authorList>
            <person name="Kits K.D."/>
            <person name="Klotz M.G."/>
            <person name="Stein L.Y."/>
        </authorList>
    </citation>
    <scope>NUCLEOTIDE SEQUENCE [LARGE SCALE GENOMIC DNA]</scope>
    <source>
        <strain evidence="2 3">FJG1</strain>
    </source>
</reference>
<dbReference type="KEGG" id="mdn:JT25_015280"/>
<keyword evidence="3" id="KW-1185">Reference proteome</keyword>
<feature type="transmembrane region" description="Helical" evidence="1">
    <location>
        <begin position="7"/>
        <end position="26"/>
    </location>
</feature>
<accession>A0A126T6W2</accession>
<name>A0A126T6W2_9GAMM</name>